<dbReference type="GO" id="GO:0006412">
    <property type="term" value="P:translation"/>
    <property type="evidence" value="ECO:0007669"/>
    <property type="project" value="UniProtKB-UniRule"/>
</dbReference>
<evidence type="ECO:0000256" key="6">
    <source>
        <dbReference type="RuleBase" id="RU000571"/>
    </source>
</evidence>
<evidence type="ECO:0000256" key="5">
    <source>
        <dbReference type="HAMAP-Rule" id="MF_00251"/>
    </source>
</evidence>
<dbReference type="Pfam" id="PF00444">
    <property type="entry name" value="Ribosomal_L36"/>
    <property type="match status" value="1"/>
</dbReference>
<dbReference type="GeneID" id="93530369"/>
<dbReference type="PANTHER" id="PTHR42888:SF1">
    <property type="entry name" value="LARGE RIBOSOMAL SUBUNIT PROTEIN BL36C"/>
    <property type="match status" value="1"/>
</dbReference>
<accession>A0A2H4CDG0</accession>
<dbReference type="GO" id="GO:0003735">
    <property type="term" value="F:structural constituent of ribosome"/>
    <property type="evidence" value="ECO:0007669"/>
    <property type="project" value="InterPro"/>
</dbReference>
<dbReference type="Proteomes" id="UP000259328">
    <property type="component" value="Chromosome"/>
</dbReference>
<dbReference type="InterPro" id="IPR035977">
    <property type="entry name" value="Ribosomal_bL36_sp"/>
</dbReference>
<organism evidence="7 9">
    <name type="scientific">Mycoplasmopsis synoviae</name>
    <name type="common">Mycoplasma synoviae</name>
    <dbReference type="NCBI Taxonomy" id="2109"/>
    <lineage>
        <taxon>Bacteria</taxon>
        <taxon>Bacillati</taxon>
        <taxon>Mycoplasmatota</taxon>
        <taxon>Mycoplasmoidales</taxon>
        <taxon>Metamycoplasmataceae</taxon>
        <taxon>Mycoplasmopsis</taxon>
    </lineage>
</organism>
<name>A0A2H4CDG0_MYCSY</name>
<reference evidence="8" key="4">
    <citation type="submission" date="2022-11" db="EMBL/GenBank/DDBJ databases">
        <title>complete genomes of mycoplasma synoviae ZX313 strain and SD2 strain.</title>
        <authorList>
            <person name="Zhong Q."/>
        </authorList>
    </citation>
    <scope>NUCLEOTIDE SEQUENCE</scope>
    <source>
        <strain evidence="8">SD2</strain>
    </source>
</reference>
<dbReference type="GO" id="GO:1990904">
    <property type="term" value="C:ribonucleoprotein complex"/>
    <property type="evidence" value="ECO:0007669"/>
    <property type="project" value="UniProtKB-KW"/>
</dbReference>
<dbReference type="Proteomes" id="UP001164481">
    <property type="component" value="Chromosome"/>
</dbReference>
<dbReference type="GO" id="GO:0005737">
    <property type="term" value="C:cytoplasm"/>
    <property type="evidence" value="ECO:0007669"/>
    <property type="project" value="UniProtKB-ARBA"/>
</dbReference>
<evidence type="ECO:0000313" key="7">
    <source>
        <dbReference type="EMBL" id="SYV93496.1"/>
    </source>
</evidence>
<dbReference type="NCBIfam" id="TIGR01022">
    <property type="entry name" value="rpmJ_bact"/>
    <property type="match status" value="1"/>
</dbReference>
<reference evidence="8" key="3">
    <citation type="submission" date="2022-10" db="EMBL/GenBank/DDBJ databases">
        <authorList>
            <person name="Wei X."/>
        </authorList>
    </citation>
    <scope>NUCLEOTIDE SEQUENCE</scope>
    <source>
        <strain evidence="8">SD2</strain>
    </source>
</reference>
<evidence type="ECO:0000313" key="9">
    <source>
        <dbReference type="Proteomes" id="UP000259328"/>
    </source>
</evidence>
<dbReference type="GO" id="GO:0005840">
    <property type="term" value="C:ribosome"/>
    <property type="evidence" value="ECO:0007669"/>
    <property type="project" value="UniProtKB-KW"/>
</dbReference>
<dbReference type="AlphaFoldDB" id="A0A2H4CDG0"/>
<dbReference type="HAMAP" id="MF_00251">
    <property type="entry name" value="Ribosomal_bL36"/>
    <property type="match status" value="1"/>
</dbReference>
<dbReference type="SUPFAM" id="SSF57840">
    <property type="entry name" value="Ribosomal protein L36"/>
    <property type="match status" value="1"/>
</dbReference>
<dbReference type="PANTHER" id="PTHR42888">
    <property type="entry name" value="50S RIBOSOMAL PROTEIN L36, CHLOROPLASTIC"/>
    <property type="match status" value="1"/>
</dbReference>
<evidence type="ECO:0000256" key="4">
    <source>
        <dbReference type="ARBA" id="ARBA00035186"/>
    </source>
</evidence>
<protein>
    <recommendedName>
        <fullName evidence="4 5">Large ribosomal subunit protein bL36</fullName>
    </recommendedName>
</protein>
<sequence>MKVRSGVKKICKKCTIIKRKGVNRVICEIPKHKQRQG</sequence>
<dbReference type="InterPro" id="IPR000473">
    <property type="entry name" value="Ribosomal_bL36"/>
</dbReference>
<gene>
    <name evidence="5 7" type="primary">rpmJ</name>
    <name evidence="7" type="ORF">NCTC10124_01249</name>
    <name evidence="8" type="ORF">OIE46_03150</name>
</gene>
<keyword evidence="2 5" id="KW-0689">Ribosomal protein</keyword>
<dbReference type="EMBL" id="CP107525">
    <property type="protein sequence ID" value="UZW64340.1"/>
    <property type="molecule type" value="Genomic_DNA"/>
</dbReference>
<evidence type="ECO:0000313" key="8">
    <source>
        <dbReference type="EMBL" id="UZW64340.1"/>
    </source>
</evidence>
<evidence type="ECO:0000256" key="3">
    <source>
        <dbReference type="ARBA" id="ARBA00023274"/>
    </source>
</evidence>
<evidence type="ECO:0000256" key="1">
    <source>
        <dbReference type="ARBA" id="ARBA00007645"/>
    </source>
</evidence>
<dbReference type="RefSeq" id="WP_011283713.1">
    <property type="nucleotide sequence ID" value="NZ_CP012624.1"/>
</dbReference>
<evidence type="ECO:0000256" key="2">
    <source>
        <dbReference type="ARBA" id="ARBA00022980"/>
    </source>
</evidence>
<comment type="similarity">
    <text evidence="1 5 6">Belongs to the bacterial ribosomal protein bL36 family.</text>
</comment>
<dbReference type="SMR" id="A0A2H4CDG0"/>
<proteinExistence type="inferred from homology"/>
<dbReference type="EMBL" id="LS991953">
    <property type="protein sequence ID" value="SYV93496.1"/>
    <property type="molecule type" value="Genomic_DNA"/>
</dbReference>
<reference evidence="9" key="2">
    <citation type="submission" date="2018-06" db="EMBL/GenBank/DDBJ databases">
        <authorList>
            <consortium name="Pathogen Informatics"/>
        </authorList>
    </citation>
    <scope>NUCLEOTIDE SEQUENCE [LARGE SCALE GENOMIC DNA]</scope>
    <source>
        <strain evidence="9">NCTC10124</strain>
    </source>
</reference>
<dbReference type="PROSITE" id="PS00828">
    <property type="entry name" value="RIBOSOMAL_L36"/>
    <property type="match status" value="1"/>
</dbReference>
<reference evidence="7" key="1">
    <citation type="submission" date="2018-06" db="EMBL/GenBank/DDBJ databases">
        <authorList>
            <consortium name="Pathogen Informatics"/>
            <person name="Doyle S."/>
        </authorList>
    </citation>
    <scope>NUCLEOTIDE SEQUENCE</scope>
    <source>
        <strain evidence="7">NCTC10124</strain>
    </source>
</reference>
<keyword evidence="3 5" id="KW-0687">Ribonucleoprotein</keyword>